<dbReference type="Pfam" id="PF00483">
    <property type="entry name" value="NTP_transferase"/>
    <property type="match status" value="1"/>
</dbReference>
<comment type="similarity">
    <text evidence="1 9">Belongs to the bacterial/plant glucose-1-phosphate adenylyltransferase family.</text>
</comment>
<dbReference type="GO" id="GO:0005524">
    <property type="term" value="F:ATP binding"/>
    <property type="evidence" value="ECO:0007669"/>
    <property type="project" value="UniProtKB-KW"/>
</dbReference>
<dbReference type="NCBIfam" id="NF001947">
    <property type="entry name" value="PRK00725.1"/>
    <property type="match status" value="1"/>
</dbReference>
<evidence type="ECO:0000256" key="4">
    <source>
        <dbReference type="ARBA" id="ARBA00022695"/>
    </source>
</evidence>
<dbReference type="PROSITE" id="PS00808">
    <property type="entry name" value="ADP_GLC_PYROPHOSPH_1"/>
    <property type="match status" value="1"/>
</dbReference>
<evidence type="ECO:0000256" key="5">
    <source>
        <dbReference type="ARBA" id="ARBA00022741"/>
    </source>
</evidence>
<dbReference type="SUPFAM" id="SSF51161">
    <property type="entry name" value="Trimeric LpxA-like enzymes"/>
    <property type="match status" value="1"/>
</dbReference>
<dbReference type="EC" id="2.7.7.27" evidence="9"/>
<name>A0A650GCW6_9GAMM</name>
<feature type="domain" description="Glucose-1-phosphate adenylyltransferase/Bifunctional protein GlmU-like C-terminal hexapeptide" evidence="11">
    <location>
        <begin position="308"/>
        <end position="411"/>
    </location>
</feature>
<dbReference type="CDD" id="cd04651">
    <property type="entry name" value="LbH_G1P_AT_C"/>
    <property type="match status" value="1"/>
</dbReference>
<dbReference type="NCBIfam" id="NF002023">
    <property type="entry name" value="PRK00844.1"/>
    <property type="match status" value="1"/>
</dbReference>
<dbReference type="InterPro" id="IPR011831">
    <property type="entry name" value="ADP-Glc_PPase"/>
</dbReference>
<dbReference type="PANTHER" id="PTHR43523:SF2">
    <property type="entry name" value="GLUCOSE-1-PHOSPHATE ADENYLYLTRANSFERASE"/>
    <property type="match status" value="1"/>
</dbReference>
<comment type="function">
    <text evidence="9">Involved in the biosynthesis of ADP-glucose, a building block required for the elongation reactions to produce glycogen. Catalyzes the reaction between ATP and alpha-D-glucose 1-phosphate (G1P) to produce pyrophosphate and ADP-Glc.</text>
</comment>
<dbReference type="AlphaFoldDB" id="A0A650GCW6"/>
<dbReference type="OrthoDB" id="9801810at2"/>
<feature type="binding site" evidence="9">
    <location>
        <position position="210"/>
    </location>
    <ligand>
        <name>alpha-D-glucose 1-phosphate</name>
        <dbReference type="ChEBI" id="CHEBI:58601"/>
    </ligand>
</feature>
<keyword evidence="2 9" id="KW-0321">Glycogen metabolism</keyword>
<evidence type="ECO:0000256" key="8">
    <source>
        <dbReference type="ARBA" id="ARBA00023277"/>
    </source>
</evidence>
<feature type="binding site" evidence="9">
    <location>
        <position position="112"/>
    </location>
    <ligand>
        <name>alpha-D-glucose 1-phosphate</name>
        <dbReference type="ChEBI" id="CHEBI:58601"/>
    </ligand>
</feature>
<dbReference type="NCBIfam" id="TIGR02091">
    <property type="entry name" value="glgC"/>
    <property type="match status" value="1"/>
</dbReference>
<gene>
    <name evidence="9 12" type="primary">glgC</name>
    <name evidence="12" type="ORF">BLE401_08040</name>
</gene>
<evidence type="ECO:0000256" key="1">
    <source>
        <dbReference type="ARBA" id="ARBA00010443"/>
    </source>
</evidence>
<dbReference type="InterPro" id="IPR023049">
    <property type="entry name" value="GlgC_bac"/>
</dbReference>
<evidence type="ECO:0000259" key="10">
    <source>
        <dbReference type="Pfam" id="PF00483"/>
    </source>
</evidence>
<feature type="binding site" evidence="9">
    <location>
        <position position="177"/>
    </location>
    <ligand>
        <name>alpha-D-glucose 1-phosphate</name>
        <dbReference type="ChEBI" id="CHEBI:58601"/>
    </ligand>
</feature>
<keyword evidence="7 9" id="KW-0320">Glycogen biosynthesis</keyword>
<dbReference type="PROSITE" id="PS00809">
    <property type="entry name" value="ADP_GLC_PYROPHOSPH_2"/>
    <property type="match status" value="1"/>
</dbReference>
<dbReference type="InterPro" id="IPR029044">
    <property type="entry name" value="Nucleotide-diphossugar_trans"/>
</dbReference>
<dbReference type="InterPro" id="IPR005836">
    <property type="entry name" value="ADP_Glu_pyroP_CS"/>
</dbReference>
<evidence type="ECO:0000256" key="3">
    <source>
        <dbReference type="ARBA" id="ARBA00022679"/>
    </source>
</evidence>
<reference evidence="13" key="1">
    <citation type="submission" date="2016-12" db="EMBL/GenBank/DDBJ databases">
        <title>Complete Genome Sequence of Beggiatoa leptomitiformis D-401.</title>
        <authorList>
            <person name="Fomenkov A."/>
            <person name="Vincze T."/>
            <person name="Grabovich M."/>
            <person name="Anton B.P."/>
            <person name="Dubinina G."/>
            <person name="Orlova M."/>
            <person name="Belousova E."/>
            <person name="Roberts R.J."/>
        </authorList>
    </citation>
    <scope>NUCLEOTIDE SEQUENCE [LARGE SCALE GENOMIC DNA]</scope>
    <source>
        <strain evidence="13">D-401</strain>
    </source>
</reference>
<evidence type="ECO:0000256" key="9">
    <source>
        <dbReference type="HAMAP-Rule" id="MF_00624"/>
    </source>
</evidence>
<keyword evidence="4 9" id="KW-0548">Nucleotidyltransferase</keyword>
<keyword evidence="6 9" id="KW-0067">ATP-binding</keyword>
<proteinExistence type="inferred from homology"/>
<dbReference type="Pfam" id="PF24894">
    <property type="entry name" value="Hexapep_GlmU"/>
    <property type="match status" value="1"/>
</dbReference>
<accession>A0A650GCW6</accession>
<keyword evidence="8 9" id="KW-0119">Carbohydrate metabolism</keyword>
<organism evidence="12 13">
    <name type="scientific">Beggiatoa leptomitoformis</name>
    <dbReference type="NCBI Taxonomy" id="288004"/>
    <lineage>
        <taxon>Bacteria</taxon>
        <taxon>Pseudomonadati</taxon>
        <taxon>Pseudomonadota</taxon>
        <taxon>Gammaproteobacteria</taxon>
        <taxon>Thiotrichales</taxon>
        <taxon>Thiotrichaceae</taxon>
        <taxon>Beggiatoa</taxon>
    </lineage>
</organism>
<keyword evidence="5 9" id="KW-0547">Nucleotide-binding</keyword>
<dbReference type="InterPro" id="IPR056818">
    <property type="entry name" value="GlmU/GlgC-like_hexapep"/>
</dbReference>
<keyword evidence="13" id="KW-1185">Reference proteome</keyword>
<dbReference type="GO" id="GO:0005978">
    <property type="term" value="P:glycogen biosynthetic process"/>
    <property type="evidence" value="ECO:0007669"/>
    <property type="project" value="UniProtKB-UniRule"/>
</dbReference>
<dbReference type="PROSITE" id="PS00810">
    <property type="entry name" value="ADP_GLC_PYROPHOSPH_3"/>
    <property type="match status" value="1"/>
</dbReference>
<comment type="subunit">
    <text evidence="9">Homotetramer.</text>
</comment>
<feature type="binding site" evidence="9">
    <location>
        <begin position="192"/>
        <end position="193"/>
    </location>
    <ligand>
        <name>alpha-D-glucose 1-phosphate</name>
        <dbReference type="ChEBI" id="CHEBI:58601"/>
    </ligand>
</feature>
<evidence type="ECO:0000256" key="7">
    <source>
        <dbReference type="ARBA" id="ARBA00023056"/>
    </source>
</evidence>
<dbReference type="Proteomes" id="UP000234271">
    <property type="component" value="Chromosome"/>
</dbReference>
<evidence type="ECO:0000256" key="2">
    <source>
        <dbReference type="ARBA" id="ARBA00022600"/>
    </source>
</evidence>
<dbReference type="EMBL" id="CP018889">
    <property type="protein sequence ID" value="QGX04134.1"/>
    <property type="molecule type" value="Genomic_DNA"/>
</dbReference>
<dbReference type="CDD" id="cd02508">
    <property type="entry name" value="ADP_Glucose_PP"/>
    <property type="match status" value="1"/>
</dbReference>
<dbReference type="UniPathway" id="UPA00164"/>
<comment type="catalytic activity">
    <reaction evidence="9">
        <text>alpha-D-glucose 1-phosphate + ATP + H(+) = ADP-alpha-D-glucose + diphosphate</text>
        <dbReference type="Rhea" id="RHEA:12120"/>
        <dbReference type="ChEBI" id="CHEBI:15378"/>
        <dbReference type="ChEBI" id="CHEBI:30616"/>
        <dbReference type="ChEBI" id="CHEBI:33019"/>
        <dbReference type="ChEBI" id="CHEBI:57498"/>
        <dbReference type="ChEBI" id="CHEBI:58601"/>
        <dbReference type="EC" id="2.7.7.27"/>
    </reaction>
</comment>
<dbReference type="InterPro" id="IPR005835">
    <property type="entry name" value="NTP_transferase_dom"/>
</dbReference>
<sequence length="470" mass="53723">MRNKMNESALFLNKLTQKTLALILAGGRGSRLHELTDWRAKPAVPFGGKFRIIDFPLSNCMNSKIRRIGVITQYKSHSLIRHIQKGWGFLRGEFGEFVELLPAQQRLQESWYSGTANAVYQNLDIIRNHKPDYVLILAGDHIYKMDYSYMLAEHVKRKADLTVACLDVPLESARSFGVMQVDKRWRIKTFAEKPENPLPSPNNPNYALASMGIYIFNTDFLYDQLVYDAKETSDHDFGKDIIPRVIKENKVFAYPFRDIQQTGQVGYWRDVGTIDAYWEANMELIAVTPPLNLYDHEWSIWTYQEQLPPAKFVFNDEGRRGYAVDSTVSGGCIISGALIDHSLLFSNVIVDDYSVLKDCVILPDVRIAQNCRLTKAIIDKGCYIKAGTVIGENHEEDKKRFRISEKGVVLVTPEMLEQYIHESPIYPRSHTAILHGSQESTLSTTAIQKKAKKTKKNHKKTRIHSGYLVK</sequence>
<dbReference type="PANTHER" id="PTHR43523">
    <property type="entry name" value="GLUCOSE-1-PHOSPHATE ADENYLYLTRANSFERASE-RELATED"/>
    <property type="match status" value="1"/>
</dbReference>
<feature type="site" description="Could play a key role in the communication between the regulatory and the substrate sites" evidence="9">
    <location>
        <position position="111"/>
    </location>
</feature>
<comment type="pathway">
    <text evidence="9">Glycan biosynthesis; glycogen biosynthesis.</text>
</comment>
<dbReference type="InterPro" id="IPR011004">
    <property type="entry name" value="Trimer_LpxA-like_sf"/>
</dbReference>
<dbReference type="Gene3D" id="2.160.10.10">
    <property type="entry name" value="Hexapeptide repeat proteins"/>
    <property type="match status" value="1"/>
</dbReference>
<evidence type="ECO:0000259" key="11">
    <source>
        <dbReference type="Pfam" id="PF24894"/>
    </source>
</evidence>
<dbReference type="SUPFAM" id="SSF53448">
    <property type="entry name" value="Nucleotide-diphospho-sugar transferases"/>
    <property type="match status" value="1"/>
</dbReference>
<dbReference type="Gene3D" id="3.90.550.10">
    <property type="entry name" value="Spore Coat Polysaccharide Biosynthesis Protein SpsA, Chain A"/>
    <property type="match status" value="1"/>
</dbReference>
<evidence type="ECO:0000313" key="12">
    <source>
        <dbReference type="EMBL" id="QGX04134.1"/>
    </source>
</evidence>
<feature type="domain" description="Nucleotidyl transferase" evidence="10">
    <location>
        <begin position="21"/>
        <end position="284"/>
    </location>
</feature>
<protein>
    <recommendedName>
        <fullName evidence="9">Glucose-1-phosphate adenylyltransferase</fullName>
        <ecNumber evidence="9">2.7.7.27</ecNumber>
    </recommendedName>
    <alternativeName>
        <fullName evidence="9">ADP-glucose pyrophosphorylase</fullName>
        <shortName evidence="9">ADPGlc PPase</shortName>
    </alternativeName>
    <alternativeName>
        <fullName evidence="9">ADP-glucose synthase</fullName>
    </alternativeName>
</protein>
<dbReference type="GO" id="GO:0008878">
    <property type="term" value="F:glucose-1-phosphate adenylyltransferase activity"/>
    <property type="evidence" value="ECO:0007669"/>
    <property type="project" value="UniProtKB-UniRule"/>
</dbReference>
<evidence type="ECO:0000313" key="13">
    <source>
        <dbReference type="Proteomes" id="UP000234271"/>
    </source>
</evidence>
<keyword evidence="3 9" id="KW-0808">Transferase</keyword>
<dbReference type="HAMAP" id="MF_00624">
    <property type="entry name" value="GlgC"/>
    <property type="match status" value="1"/>
</dbReference>
<evidence type="ECO:0000256" key="6">
    <source>
        <dbReference type="ARBA" id="ARBA00022840"/>
    </source>
</evidence>
<feature type="site" description="Could play a key role in the communication between the regulatory and the substrate sites" evidence="9">
    <location>
        <position position="73"/>
    </location>
</feature>